<dbReference type="KEGG" id="scad:DN051_41840"/>
<keyword evidence="1" id="KW-0521">NADP</keyword>
<feature type="domain" description="Ketoreductase" evidence="3">
    <location>
        <begin position="13"/>
        <end position="171"/>
    </location>
</feature>
<dbReference type="PRINTS" id="PR00081">
    <property type="entry name" value="GDHRDH"/>
</dbReference>
<evidence type="ECO:0000256" key="2">
    <source>
        <dbReference type="ARBA" id="ARBA00023002"/>
    </source>
</evidence>
<dbReference type="InterPro" id="IPR036291">
    <property type="entry name" value="NAD(P)-bd_dom_sf"/>
</dbReference>
<reference evidence="5" key="1">
    <citation type="submission" date="2018-06" db="EMBL/GenBank/DDBJ databases">
        <authorList>
            <person name="Li K."/>
        </authorList>
    </citation>
    <scope>NUCLEOTIDE SEQUENCE [LARGE SCALE GENOMIC DNA]</scope>
    <source>
        <strain evidence="5">ZFG47</strain>
        <plasmid evidence="5">unnamed1</plasmid>
    </source>
</reference>
<dbReference type="GO" id="GO:0008670">
    <property type="term" value="F:2,4-dienoyl-CoA reductase (NADPH) activity"/>
    <property type="evidence" value="ECO:0007669"/>
    <property type="project" value="InterPro"/>
</dbReference>
<dbReference type="InterPro" id="IPR045017">
    <property type="entry name" value="DECR2-like"/>
</dbReference>
<dbReference type="Gene3D" id="3.40.50.720">
    <property type="entry name" value="NAD(P)-binding Rossmann-like Domain"/>
    <property type="match status" value="1"/>
</dbReference>
<dbReference type="RefSeq" id="WP_112443025.1">
    <property type="nucleotide sequence ID" value="NZ_CP030074.1"/>
</dbReference>
<dbReference type="Proteomes" id="UP000249616">
    <property type="component" value="Plasmid unnamed1"/>
</dbReference>
<dbReference type="InterPro" id="IPR057326">
    <property type="entry name" value="KR_dom"/>
</dbReference>
<dbReference type="CDD" id="cd05369">
    <property type="entry name" value="TER_DECR_SDR_a"/>
    <property type="match status" value="1"/>
</dbReference>
<geneLocation type="plasmid" evidence="4 5">
    <name>unnamed1</name>
</geneLocation>
<dbReference type="GO" id="GO:0009062">
    <property type="term" value="P:fatty acid catabolic process"/>
    <property type="evidence" value="ECO:0007669"/>
    <property type="project" value="InterPro"/>
</dbReference>
<evidence type="ECO:0000313" key="5">
    <source>
        <dbReference type="Proteomes" id="UP000249616"/>
    </source>
</evidence>
<dbReference type="SUPFAM" id="SSF51735">
    <property type="entry name" value="NAD(P)-binding Rossmann-fold domains"/>
    <property type="match status" value="1"/>
</dbReference>
<keyword evidence="2" id="KW-0560">Oxidoreductase</keyword>
<dbReference type="SMART" id="SM00822">
    <property type="entry name" value="PKS_KR"/>
    <property type="match status" value="1"/>
</dbReference>
<accession>A0A2Z4JDK8</accession>
<dbReference type="Pfam" id="PF13561">
    <property type="entry name" value="adh_short_C2"/>
    <property type="match status" value="1"/>
</dbReference>
<keyword evidence="4" id="KW-0614">Plasmid</keyword>
<gene>
    <name evidence="4" type="ORF">DN051_41840</name>
</gene>
<evidence type="ECO:0000259" key="3">
    <source>
        <dbReference type="SMART" id="SM00822"/>
    </source>
</evidence>
<sequence length="268" mass="27360">MKPDVSTAEFAGRVALVTGGGSGIGRAVARRYAAGGGHVAVLGRRQEALRGTVELIEAAGGTADAVACDVRDPAAVEAAVDGVAERHGRLDVLVNNAAGNFVVPGERLSPGGWKAVIDIVLNGTFHCTRAAARHMLDRGSGAVLNVIASYAWHGHPGTVHSAAAKAGVLAMTRTLAVEWAPRGVRLNCIAPGPTETEGASAVLWPTASARARVLSSVPAARFTTPEEVAESAAFLIGDRAAYVTGEVLTVDGGQWLGKSVYTDPGAQA</sequence>
<dbReference type="FunFam" id="3.40.50.720:FF:000084">
    <property type="entry name" value="Short-chain dehydrogenase reductase"/>
    <property type="match status" value="1"/>
</dbReference>
<dbReference type="InterPro" id="IPR002347">
    <property type="entry name" value="SDR_fam"/>
</dbReference>
<protein>
    <submittedName>
        <fullName evidence="4">2,4-dienoyl-CoA reductase</fullName>
    </submittedName>
</protein>
<dbReference type="PANTHER" id="PTHR43296:SF2">
    <property type="entry name" value="PEROXISOMAL 2,4-DIENOYL-COA REDUCTASE [(3E)-ENOYL-COA-PRODUCING]"/>
    <property type="match status" value="1"/>
</dbReference>
<keyword evidence="5" id="KW-1185">Reference proteome</keyword>
<proteinExistence type="predicted"/>
<evidence type="ECO:0000313" key="4">
    <source>
        <dbReference type="EMBL" id="AWW43156.1"/>
    </source>
</evidence>
<name>A0A2Z4JDK8_9ACTN</name>
<dbReference type="PRINTS" id="PR00080">
    <property type="entry name" value="SDRFAMILY"/>
</dbReference>
<organism evidence="4 5">
    <name type="scientific">Streptomyces cadmiisoli</name>
    <dbReference type="NCBI Taxonomy" id="2184053"/>
    <lineage>
        <taxon>Bacteria</taxon>
        <taxon>Bacillati</taxon>
        <taxon>Actinomycetota</taxon>
        <taxon>Actinomycetes</taxon>
        <taxon>Kitasatosporales</taxon>
        <taxon>Streptomycetaceae</taxon>
        <taxon>Streptomyces</taxon>
        <taxon>Streptomyces aurantiacus group</taxon>
    </lineage>
</organism>
<evidence type="ECO:0000256" key="1">
    <source>
        <dbReference type="ARBA" id="ARBA00022857"/>
    </source>
</evidence>
<dbReference type="EMBL" id="CP030074">
    <property type="protein sequence ID" value="AWW43156.1"/>
    <property type="molecule type" value="Genomic_DNA"/>
</dbReference>
<dbReference type="AlphaFoldDB" id="A0A2Z4JDK8"/>
<dbReference type="PANTHER" id="PTHR43296">
    <property type="entry name" value="PEROXISOMAL 2,4-DIENOYL-COA REDUCTASE"/>
    <property type="match status" value="1"/>
</dbReference>